<organism evidence="1 2">
    <name type="scientific">Actinoplanes oblitus</name>
    <dbReference type="NCBI Taxonomy" id="3040509"/>
    <lineage>
        <taxon>Bacteria</taxon>
        <taxon>Bacillati</taxon>
        <taxon>Actinomycetota</taxon>
        <taxon>Actinomycetes</taxon>
        <taxon>Micromonosporales</taxon>
        <taxon>Micromonosporaceae</taxon>
        <taxon>Actinoplanes</taxon>
    </lineage>
</organism>
<protein>
    <submittedName>
        <fullName evidence="1">DNA-binding protein</fullName>
    </submittedName>
</protein>
<reference evidence="1 2" key="1">
    <citation type="submission" date="2023-06" db="EMBL/GenBank/DDBJ databases">
        <authorList>
            <person name="Yushchuk O."/>
            <person name="Binda E."/>
            <person name="Ruckert-Reed C."/>
            <person name="Fedorenko V."/>
            <person name="Kalinowski J."/>
            <person name="Marinelli F."/>
        </authorList>
    </citation>
    <scope>NUCLEOTIDE SEQUENCE [LARGE SCALE GENOMIC DNA]</scope>
    <source>
        <strain evidence="1 2">NRRL 3884</strain>
    </source>
</reference>
<evidence type="ECO:0000313" key="1">
    <source>
        <dbReference type="EMBL" id="WIN00041.1"/>
    </source>
</evidence>
<name>A0ABY8WT42_9ACTN</name>
<dbReference type="EMBL" id="CP126980">
    <property type="protein sequence ID" value="WIN00041.1"/>
    <property type="molecule type" value="Genomic_DNA"/>
</dbReference>
<dbReference type="RefSeq" id="WP_284921499.1">
    <property type="nucleotide sequence ID" value="NZ_CP126980.1"/>
</dbReference>
<keyword evidence="1" id="KW-0238">DNA-binding</keyword>
<proteinExistence type="predicted"/>
<gene>
    <name evidence="1" type="ORF">ACTOB_003717</name>
</gene>
<dbReference type="GO" id="GO:0003677">
    <property type="term" value="F:DNA binding"/>
    <property type="evidence" value="ECO:0007669"/>
    <property type="project" value="UniProtKB-KW"/>
</dbReference>
<evidence type="ECO:0000313" key="2">
    <source>
        <dbReference type="Proteomes" id="UP001240150"/>
    </source>
</evidence>
<accession>A0ABY8WT42</accession>
<keyword evidence="2" id="KW-1185">Reference proteome</keyword>
<dbReference type="Proteomes" id="UP001240150">
    <property type="component" value="Chromosome"/>
</dbReference>
<sequence>MAKSIRLMGSHEIRVRLGGISRQRVYQLTRRADFPAPVADLRQGKVWHFDDVESWIAARRPHQVDLDEGEA</sequence>